<gene>
    <name evidence="1" type="ORF">XM47_17930</name>
</gene>
<dbReference type="PANTHER" id="PTHR11012:SF30">
    <property type="entry name" value="PROTEIN KINASE-LIKE DOMAIN-CONTAINING"/>
    <property type="match status" value="1"/>
</dbReference>
<organism evidence="1 2">
    <name type="scientific">Catenovulum maritimum</name>
    <dbReference type="NCBI Taxonomy" id="1513271"/>
    <lineage>
        <taxon>Bacteria</taxon>
        <taxon>Pseudomonadati</taxon>
        <taxon>Pseudomonadota</taxon>
        <taxon>Gammaproteobacteria</taxon>
        <taxon>Alteromonadales</taxon>
        <taxon>Alteromonadaceae</taxon>
        <taxon>Catenovulum</taxon>
    </lineage>
</organism>
<evidence type="ECO:0000313" key="2">
    <source>
        <dbReference type="Proteomes" id="UP000037600"/>
    </source>
</evidence>
<evidence type="ECO:0000313" key="1">
    <source>
        <dbReference type="EMBL" id="KMT63780.1"/>
    </source>
</evidence>
<keyword evidence="2" id="KW-1185">Reference proteome</keyword>
<proteinExistence type="predicted"/>
<dbReference type="STRING" id="1513271.XM47_17930"/>
<dbReference type="InterPro" id="IPR011009">
    <property type="entry name" value="Kinase-like_dom_sf"/>
</dbReference>
<name>A0A0J8GLW0_9ALTE</name>
<protein>
    <recommendedName>
        <fullName evidence="3">CHK kinase-like domain-containing protein</fullName>
    </recommendedName>
</protein>
<accession>A0A0J8GLW0</accession>
<dbReference type="Proteomes" id="UP000037600">
    <property type="component" value="Unassembled WGS sequence"/>
</dbReference>
<dbReference type="Pfam" id="PF02958">
    <property type="entry name" value="EcKL"/>
    <property type="match status" value="1"/>
</dbReference>
<comment type="caution">
    <text evidence="1">The sequence shown here is derived from an EMBL/GenBank/DDBJ whole genome shotgun (WGS) entry which is preliminary data.</text>
</comment>
<reference evidence="1 2" key="1">
    <citation type="submission" date="2015-04" db="EMBL/GenBank/DDBJ databases">
        <title>Draft Genome Sequence of the Novel Agar-Digesting Marine Bacterium Q1.</title>
        <authorList>
            <person name="Li Y."/>
            <person name="Li D."/>
            <person name="Chen G."/>
            <person name="Du Z."/>
        </authorList>
    </citation>
    <scope>NUCLEOTIDE SEQUENCE [LARGE SCALE GENOMIC DNA]</scope>
    <source>
        <strain evidence="1 2">Q1</strain>
    </source>
</reference>
<dbReference type="RefSeq" id="WP_048695663.1">
    <property type="nucleotide sequence ID" value="NZ_KQ130512.1"/>
</dbReference>
<dbReference type="AlphaFoldDB" id="A0A0J8GLW0"/>
<dbReference type="Gene3D" id="3.90.1200.10">
    <property type="match status" value="1"/>
</dbReference>
<dbReference type="SUPFAM" id="SSF56112">
    <property type="entry name" value="Protein kinase-like (PK-like)"/>
    <property type="match status" value="1"/>
</dbReference>
<evidence type="ECO:0008006" key="3">
    <source>
        <dbReference type="Google" id="ProtNLM"/>
    </source>
</evidence>
<dbReference type="InterPro" id="IPR004119">
    <property type="entry name" value="EcKL"/>
</dbReference>
<dbReference type="EMBL" id="LAZL01000042">
    <property type="protein sequence ID" value="KMT63780.1"/>
    <property type="molecule type" value="Genomic_DNA"/>
</dbReference>
<dbReference type="PANTHER" id="PTHR11012">
    <property type="entry name" value="PROTEIN KINASE-LIKE DOMAIN-CONTAINING"/>
    <property type="match status" value="1"/>
</dbReference>
<dbReference type="OrthoDB" id="9769860at2"/>
<dbReference type="PATRIC" id="fig|1513271.3.peg.3676"/>
<sequence>MSLPVDHQQAICAASQCLSIIKSSTMQSLWAEQGELTRLTLLAPPQPQTGSEKQATKSLVVKYITFNDNAKHPHGWHGLSSQQRKRHSYQVELNWYQHYVSYEPDKQGMSPDMAELIHAHQDEQTIIIALQDLAVDYPVRFTQGQADRSNNDQVKACLQWLAKLHAKYFQQSPDDLWAKGSYWHLATRQDELNAMPESTLKKAASTLDNLLNNCPFQTIIHGDAKLANFCFEKNGKKAAAVDFQYVGQGVGIKDVMLLLTSVLPDDALVKQAKSLVEYYFQQLDNALSYWQPAVNSKQVINAWQALYPIAWADFHRFLAGWKPNHWKIGKYCQQQTKQALADIEQLTDK</sequence>